<dbReference type="GO" id="GO:0005524">
    <property type="term" value="F:ATP binding"/>
    <property type="evidence" value="ECO:0007669"/>
    <property type="project" value="UniProtKB-KW"/>
</dbReference>
<protein>
    <submittedName>
        <fullName evidence="1">ATP-binding protein</fullName>
    </submittedName>
</protein>
<dbReference type="Proteomes" id="UP000247099">
    <property type="component" value="Unassembled WGS sequence"/>
</dbReference>
<evidence type="ECO:0000313" key="2">
    <source>
        <dbReference type="Proteomes" id="UP000247099"/>
    </source>
</evidence>
<organism evidence="1 2">
    <name type="scientific">Coraliomargarita sinensis</name>
    <dbReference type="NCBI Taxonomy" id="2174842"/>
    <lineage>
        <taxon>Bacteria</taxon>
        <taxon>Pseudomonadati</taxon>
        <taxon>Verrucomicrobiota</taxon>
        <taxon>Opitutia</taxon>
        <taxon>Puniceicoccales</taxon>
        <taxon>Coraliomargaritaceae</taxon>
        <taxon>Coraliomargarita</taxon>
    </lineage>
</organism>
<dbReference type="EMBL" id="QHJQ01000001">
    <property type="protein sequence ID" value="PXA05724.1"/>
    <property type="molecule type" value="Genomic_DNA"/>
</dbReference>
<keyword evidence="1" id="KW-0547">Nucleotide-binding</keyword>
<accession>A0A317ZJ20</accession>
<name>A0A317ZJ20_9BACT</name>
<keyword evidence="2" id="KW-1185">Reference proteome</keyword>
<gene>
    <name evidence="1" type="ORF">DDZ13_02305</name>
</gene>
<keyword evidence="1" id="KW-0067">ATP-binding</keyword>
<reference evidence="1 2" key="1">
    <citation type="submission" date="2018-05" db="EMBL/GenBank/DDBJ databases">
        <title>Coraliomargarita sinensis sp. nov., isolated from a marine solar saltern.</title>
        <authorList>
            <person name="Zhou L.Y."/>
        </authorList>
    </citation>
    <scope>NUCLEOTIDE SEQUENCE [LARGE SCALE GENOMIC DNA]</scope>
    <source>
        <strain evidence="1 2">WN38</strain>
    </source>
</reference>
<dbReference type="InterPro" id="IPR036890">
    <property type="entry name" value="HATPase_C_sf"/>
</dbReference>
<proteinExistence type="predicted"/>
<dbReference type="Gene3D" id="3.30.565.10">
    <property type="entry name" value="Histidine kinase-like ATPase, C-terminal domain"/>
    <property type="match status" value="1"/>
</dbReference>
<dbReference type="RefSeq" id="WP_110129800.1">
    <property type="nucleotide sequence ID" value="NZ_QHJQ01000001.1"/>
</dbReference>
<dbReference type="InParanoid" id="A0A317ZJ20"/>
<dbReference type="SUPFAM" id="SSF55874">
    <property type="entry name" value="ATPase domain of HSP90 chaperone/DNA topoisomerase II/histidine kinase"/>
    <property type="match status" value="1"/>
</dbReference>
<sequence>MDSTAPSIGKTKVISLSPSPAALVESLRSIGYTVETALADIIDNSISAGASNVSVRFLWSDGKPWVAVMDNGCGMSEERLREAMRFGTQSPLLEREKHDLGRFGLGLKTASISQCRRLTVCSKYDSSISACEWDLDYLAAAESDDWMLKVLSAQEQRDDKLLSQLCADFLEDLSSGTAVIWRSMDAMLAGTERIDSERKFSEMMNQTREHLETVFHRFISPAPGQKPVRIDFNNSQLTAFNPFGPNIPARQELPVEKVTVNGQPIEVQPYVLPHQNKVSRAEYDRYAGEGGYLQNQGFYVYRNRRLIVKATWFRLMKKEELNKLIRVRIDIPNSLDHIWAINVDKSQVTPPEIVRKQLKNIIQRISGAGKQVYKRKAAKIINRNVVPIWNREISEGKISYSINLNHPLLNDPLEALPPNTRSRIERVFNVIAQSFPTDVFYTDKANDELEISLGELEESAAVELCRELIQAFRNCGLPVEEIRAKLLATEIPGASASIIEGLVTEEFQDE</sequence>
<dbReference type="OrthoDB" id="9813438at2"/>
<dbReference type="Pfam" id="PF13589">
    <property type="entry name" value="HATPase_c_3"/>
    <property type="match status" value="1"/>
</dbReference>
<comment type="caution">
    <text evidence="1">The sequence shown here is derived from an EMBL/GenBank/DDBJ whole genome shotgun (WGS) entry which is preliminary data.</text>
</comment>
<evidence type="ECO:0000313" key="1">
    <source>
        <dbReference type="EMBL" id="PXA05724.1"/>
    </source>
</evidence>
<dbReference type="AlphaFoldDB" id="A0A317ZJ20"/>